<dbReference type="KEGG" id="prr:AT705_04060"/>
<dbReference type="EMBL" id="CP013611">
    <property type="protein sequence ID" value="ALU42188.1"/>
    <property type="molecule type" value="Genomic_DNA"/>
</dbReference>
<name>A0A0U3HX09_9GAMM</name>
<feature type="signal peptide" evidence="1">
    <location>
        <begin position="1"/>
        <end position="17"/>
    </location>
</feature>
<sequence>MRYILFLILASTSVCYAQNDRAELFRKANGGDHSAQSELAFSYGHYSSHRYNSEKSKFWYCLAAKNNSEEAKINLENRLDGSWEKQCTDIIKSGYDKKFNEYYESGANLGLVTLKEEREETYTVPSERFWKVEWSQQECPRVCKSDIVVKGQIYSDEEKSTAMYGEFELNAQGNSSVIWLFPETEIRINIKGSKVSVTEFVQ</sequence>
<feature type="chain" id="PRO_5007437566" evidence="1">
    <location>
        <begin position="18"/>
        <end position="202"/>
    </location>
</feature>
<proteinExistence type="predicted"/>
<evidence type="ECO:0000313" key="4">
    <source>
        <dbReference type="Proteomes" id="UP000069015"/>
    </source>
</evidence>
<dbReference type="Proteomes" id="UP000069015">
    <property type="component" value="Chromosome 1"/>
</dbReference>
<keyword evidence="1" id="KW-0732">Signal</keyword>
<accession>A0A0U3HX09</accession>
<gene>
    <name evidence="2" type="ORF">AT705_04060</name>
    <name evidence="3" type="ORF">AT705_04095</name>
</gene>
<protein>
    <submittedName>
        <fullName evidence="2">Uncharacterized protein</fullName>
    </submittedName>
</protein>
<evidence type="ECO:0000313" key="3">
    <source>
        <dbReference type="EMBL" id="ALU42188.1"/>
    </source>
</evidence>
<dbReference type="RefSeq" id="WP_058795603.1">
    <property type="nucleotide sequence ID" value="NZ_CP013611.1"/>
</dbReference>
<dbReference type="EMBL" id="CP013611">
    <property type="protein sequence ID" value="ALU42182.1"/>
    <property type="molecule type" value="Genomic_DNA"/>
</dbReference>
<evidence type="ECO:0000256" key="1">
    <source>
        <dbReference type="SAM" id="SignalP"/>
    </source>
</evidence>
<dbReference type="AlphaFoldDB" id="A0A0U3HX09"/>
<reference evidence="2 4" key="1">
    <citation type="submission" date="2015-12" db="EMBL/GenBank/DDBJ databases">
        <title>Complete genome sequence of Pseudoalteromonas rubra SCSIO 6842, harboring a conjugative plasmid.</title>
        <authorList>
            <person name="Li B."/>
            <person name="Wang X."/>
        </authorList>
    </citation>
    <scope>NUCLEOTIDE SEQUENCE [LARGE SCALE GENOMIC DNA]</scope>
    <source>
        <strain evidence="2 4">SCSIO 6842</strain>
    </source>
</reference>
<dbReference type="KEGG" id="prr:AT705_04095"/>
<evidence type="ECO:0000313" key="2">
    <source>
        <dbReference type="EMBL" id="ALU42182.1"/>
    </source>
</evidence>
<organism evidence="2 4">
    <name type="scientific">Pseudoalteromonas rubra</name>
    <dbReference type="NCBI Taxonomy" id="43658"/>
    <lineage>
        <taxon>Bacteria</taxon>
        <taxon>Pseudomonadati</taxon>
        <taxon>Pseudomonadota</taxon>
        <taxon>Gammaproteobacteria</taxon>
        <taxon>Alteromonadales</taxon>
        <taxon>Pseudoalteromonadaceae</taxon>
        <taxon>Pseudoalteromonas</taxon>
    </lineage>
</organism>